<gene>
    <name evidence="1" type="ORF">LEP1GSC035_2748</name>
</gene>
<accession>A0ABN0J559</accession>
<sequence length="39" mass="4571">MHKTAVLRSSPKFKSHFNVSSIEKEFSKSMSSYNFRIFS</sequence>
<proteinExistence type="predicted"/>
<evidence type="ECO:0000313" key="1">
    <source>
        <dbReference type="EMBL" id="EMN02129.1"/>
    </source>
</evidence>
<protein>
    <submittedName>
        <fullName evidence="1">Uncharacterized protein</fullName>
    </submittedName>
</protein>
<organism evidence="1 2">
    <name type="scientific">Leptospira noguchii str. 2007001578</name>
    <dbReference type="NCBI Taxonomy" id="1049974"/>
    <lineage>
        <taxon>Bacteria</taxon>
        <taxon>Pseudomonadati</taxon>
        <taxon>Spirochaetota</taxon>
        <taxon>Spirochaetia</taxon>
        <taxon>Leptospirales</taxon>
        <taxon>Leptospiraceae</taxon>
        <taxon>Leptospira</taxon>
    </lineage>
</organism>
<keyword evidence="2" id="KW-1185">Reference proteome</keyword>
<name>A0ABN0J559_9LEPT</name>
<dbReference type="EMBL" id="AHMH02000026">
    <property type="protein sequence ID" value="EMN02129.1"/>
    <property type="molecule type" value="Genomic_DNA"/>
</dbReference>
<evidence type="ECO:0000313" key="2">
    <source>
        <dbReference type="Proteomes" id="UP000012099"/>
    </source>
</evidence>
<comment type="caution">
    <text evidence="1">The sequence shown here is derived from an EMBL/GenBank/DDBJ whole genome shotgun (WGS) entry which is preliminary data.</text>
</comment>
<dbReference type="Proteomes" id="UP000012099">
    <property type="component" value="Unassembled WGS sequence"/>
</dbReference>
<reference evidence="1 2" key="1">
    <citation type="submission" date="2013-01" db="EMBL/GenBank/DDBJ databases">
        <authorList>
            <person name="Harkins D.M."/>
            <person name="Durkin A.S."/>
            <person name="Brinkac L.M."/>
            <person name="Haft D.H."/>
            <person name="Selengut J.D."/>
            <person name="Sanka R."/>
            <person name="DePew J."/>
            <person name="Purushe J."/>
            <person name="Whelen A.C."/>
            <person name="Vinetz J.M."/>
            <person name="Sutton G.G."/>
            <person name="Nierman W.C."/>
            <person name="Fouts D.E."/>
        </authorList>
    </citation>
    <scope>NUCLEOTIDE SEQUENCE [LARGE SCALE GENOMIC DNA]</scope>
    <source>
        <strain evidence="1 2">2007001578</strain>
    </source>
</reference>